<proteinExistence type="predicted"/>
<dbReference type="SUPFAM" id="SSF51735">
    <property type="entry name" value="NAD(P)-binding Rossmann-fold domains"/>
    <property type="match status" value="1"/>
</dbReference>
<dbReference type="OrthoDB" id="2971044at2"/>
<organism evidence="1 2">
    <name type="scientific">Pontibacillus yanchengensis Y32</name>
    <dbReference type="NCBI Taxonomy" id="1385514"/>
    <lineage>
        <taxon>Bacteria</taxon>
        <taxon>Bacillati</taxon>
        <taxon>Bacillota</taxon>
        <taxon>Bacilli</taxon>
        <taxon>Bacillales</taxon>
        <taxon>Bacillaceae</taxon>
        <taxon>Pontibacillus</taxon>
    </lineage>
</organism>
<dbReference type="eggNOG" id="ENOG50335FI">
    <property type="taxonomic scope" value="Bacteria"/>
</dbReference>
<evidence type="ECO:0000313" key="2">
    <source>
        <dbReference type="Proteomes" id="UP000030147"/>
    </source>
</evidence>
<sequence length="200" mass="23141">MNYLVWGCYEGIGFHIVNALLDEGHQVVGIDERTDKKETLAMFIGRNANFSYYNTVENYLDEEANNAFEEMYVIEREGDTPPWKPLEKIHATSRVRILSFNQKNQGREGWITVHLQRCYGPWLSTPFSSITKQDVPVEDVISPILQIATSAVENDVIMMGMNDDKQLDGYDRLISRSTSFDEAIKRVKEHQCQFPSYYEK</sequence>
<evidence type="ECO:0008006" key="3">
    <source>
        <dbReference type="Google" id="ProtNLM"/>
    </source>
</evidence>
<dbReference type="STRING" id="1385514.N782_15615"/>
<evidence type="ECO:0000313" key="1">
    <source>
        <dbReference type="EMBL" id="KGP74403.1"/>
    </source>
</evidence>
<dbReference type="Proteomes" id="UP000030147">
    <property type="component" value="Unassembled WGS sequence"/>
</dbReference>
<protein>
    <recommendedName>
        <fullName evidence="3">NAD(P)-binding domain-containing protein</fullName>
    </recommendedName>
</protein>
<dbReference type="AlphaFoldDB" id="A0A0A2TJ13"/>
<keyword evidence="2" id="KW-1185">Reference proteome</keyword>
<comment type="caution">
    <text evidence="1">The sequence shown here is derived from an EMBL/GenBank/DDBJ whole genome shotgun (WGS) entry which is preliminary data.</text>
</comment>
<dbReference type="Gene3D" id="3.40.50.720">
    <property type="entry name" value="NAD(P)-binding Rossmann-like Domain"/>
    <property type="match status" value="1"/>
</dbReference>
<dbReference type="EMBL" id="AVBF01000003">
    <property type="protein sequence ID" value="KGP74403.1"/>
    <property type="molecule type" value="Genomic_DNA"/>
</dbReference>
<dbReference type="RefSeq" id="WP_036815667.1">
    <property type="nucleotide sequence ID" value="NZ_AVBF01000003.1"/>
</dbReference>
<dbReference type="InterPro" id="IPR036291">
    <property type="entry name" value="NAD(P)-bd_dom_sf"/>
</dbReference>
<accession>A0A0A2TJ13</accession>
<reference evidence="1 2" key="1">
    <citation type="journal article" date="2015" name="Stand. Genomic Sci.">
        <title>High quality draft genome sequence of the moderately halophilic bacterium Pontibacillus yanchengensis Y32(T) and comparison among Pontibacillus genomes.</title>
        <authorList>
            <person name="Huang J."/>
            <person name="Qiao Z.X."/>
            <person name="Tang J.W."/>
            <person name="Wang G."/>
        </authorList>
    </citation>
    <scope>NUCLEOTIDE SEQUENCE [LARGE SCALE GENOMIC DNA]</scope>
    <source>
        <strain evidence="1 2">Y32</strain>
    </source>
</reference>
<name>A0A0A2TJ13_9BACI</name>
<gene>
    <name evidence="1" type="ORF">N782_15615</name>
</gene>